<feature type="compositionally biased region" description="Low complexity" evidence="1">
    <location>
        <begin position="40"/>
        <end position="57"/>
    </location>
</feature>
<sequence length="768" mass="87292">MTIVPPSSSSSSSSSAAASPSSKQEATSFSSSANEMTIVPPSSSSSSSSSAAASPSSKQEATSFSSYANEMTIVPPSSSSSSSASAAASASSPENESNAHIHREISRMDYIVLVYFINTMDDYLEYISDLIIRLEESKYRLYDQLSNDEQYGIVYAFNIYRIDDMIITLEYIQLRHDQIYQKYWDSCLGQLYDYFSKRSVSTDTVQAFIEGSAPNVKMQIAEMIYHLSTSLHDYMSDDRILQFYTSIQAYKQNHQINLDEINFLNYNHLLYRMLYIQLTTSLQAVLASYRTTVYDMHLSSTLSSINMYIAHIVESFATDLGPNRIYMIEEGEPRDVISRIDSIYQIIKSYLLDQSSHQNEGSHGGASPLRMPWFGTLKNSKNSKKSKNVTRTNSQKGIPFFSDVTNLFSNKSKEIAKPIIPFYKQVQPYHEFDFLDLLHEIPSVVCTLYVEEDPFSAIHVMMRILSENRNQPVSFCIEQHKLYNYLVALLDRIKNETHNTAIQELITLHASLYTLSESPEKMNEEIYRAIDISCMKIINQIRTAHLMPVLSIFNNNMKESQEDSLFDIWINWNNRNHADDDTSKLLREILDPMYPHKQAAFLTLSLISHQLQGKVARGTSMISTVLNNTSGIQNQIVPFDPLPFDEQWKKLHGYITIYLNLFKSLFKDDVPPVAPVKQVELAPAQMEVAANMNSAIKQVEPVQGPEVMKPATIVEQVQSVAPVKPVSMADGGKRKPKRRTLKKSRSYRALVTKINKLKHARTRIRNRR</sequence>
<reference evidence="2" key="1">
    <citation type="journal article" date="2020" name="Nature">
        <title>Giant virus diversity and host interactions through global metagenomics.</title>
        <authorList>
            <person name="Schulz F."/>
            <person name="Roux S."/>
            <person name="Paez-Espino D."/>
            <person name="Jungbluth S."/>
            <person name="Walsh D.A."/>
            <person name="Denef V.J."/>
            <person name="McMahon K.D."/>
            <person name="Konstantinidis K.T."/>
            <person name="Eloe-Fadrosh E.A."/>
            <person name="Kyrpides N.C."/>
            <person name="Woyke T."/>
        </authorList>
    </citation>
    <scope>NUCLEOTIDE SEQUENCE</scope>
    <source>
        <strain evidence="2">GVMAG-M-3300013004-44</strain>
    </source>
</reference>
<dbReference type="EMBL" id="MN739159">
    <property type="protein sequence ID" value="QHS91377.1"/>
    <property type="molecule type" value="Genomic_DNA"/>
</dbReference>
<feature type="compositionally biased region" description="Polar residues" evidence="1">
    <location>
        <begin position="23"/>
        <end position="35"/>
    </location>
</feature>
<name>A0A6C0BGB3_9ZZZZ</name>
<evidence type="ECO:0000256" key="1">
    <source>
        <dbReference type="SAM" id="MobiDB-lite"/>
    </source>
</evidence>
<feature type="region of interest" description="Disordered" evidence="1">
    <location>
        <begin position="725"/>
        <end position="744"/>
    </location>
</feature>
<accession>A0A6C0BGB3</accession>
<feature type="region of interest" description="Disordered" evidence="1">
    <location>
        <begin position="75"/>
        <end position="99"/>
    </location>
</feature>
<feature type="region of interest" description="Disordered" evidence="1">
    <location>
        <begin position="1"/>
        <end position="63"/>
    </location>
</feature>
<proteinExistence type="predicted"/>
<evidence type="ECO:0000313" key="2">
    <source>
        <dbReference type="EMBL" id="QHS91377.1"/>
    </source>
</evidence>
<feature type="compositionally biased region" description="Low complexity" evidence="1">
    <location>
        <begin position="1"/>
        <end position="22"/>
    </location>
</feature>
<protein>
    <submittedName>
        <fullName evidence="2">Uncharacterized protein</fullName>
    </submittedName>
</protein>
<organism evidence="2">
    <name type="scientific">viral metagenome</name>
    <dbReference type="NCBI Taxonomy" id="1070528"/>
    <lineage>
        <taxon>unclassified sequences</taxon>
        <taxon>metagenomes</taxon>
        <taxon>organismal metagenomes</taxon>
    </lineage>
</organism>
<dbReference type="AlphaFoldDB" id="A0A6C0BGB3"/>
<feature type="compositionally biased region" description="Basic residues" evidence="1">
    <location>
        <begin position="734"/>
        <end position="744"/>
    </location>
</feature>
<feature type="compositionally biased region" description="Low complexity" evidence="1">
    <location>
        <begin position="77"/>
        <end position="92"/>
    </location>
</feature>